<feature type="transmembrane region" description="Helical" evidence="1">
    <location>
        <begin position="37"/>
        <end position="57"/>
    </location>
</feature>
<feature type="transmembrane region" description="Helical" evidence="1">
    <location>
        <begin position="69"/>
        <end position="88"/>
    </location>
</feature>
<proteinExistence type="predicted"/>
<keyword evidence="1" id="KW-0812">Transmembrane</keyword>
<evidence type="ECO:0000313" key="3">
    <source>
        <dbReference type="Proteomes" id="UP000030153"/>
    </source>
</evidence>
<sequence length="126" mass="13525">MNEASNILQIPNDLSPVASFLFSGLGGEINLNNDDEVALAIRSVLFLYLIILGLAIVTYKLGFAKKLPVLKSAVIYVVLAAGCTILTVPLGLSLPIAEGLFVSSLVLGIYRVRLHNERKGRKTEAS</sequence>
<evidence type="ECO:0000313" key="2">
    <source>
        <dbReference type="EMBL" id="KGP92058.1"/>
    </source>
</evidence>
<dbReference type="Pfam" id="PF14036">
    <property type="entry name" value="YlaH"/>
    <property type="match status" value="1"/>
</dbReference>
<dbReference type="EMBL" id="AVBG01000003">
    <property type="protein sequence ID" value="KGP92058.1"/>
    <property type="molecule type" value="Genomic_DNA"/>
</dbReference>
<evidence type="ECO:0008006" key="4">
    <source>
        <dbReference type="Google" id="ProtNLM"/>
    </source>
</evidence>
<keyword evidence="1" id="KW-1133">Transmembrane helix</keyword>
<dbReference type="RefSeq" id="WP_036780904.1">
    <property type="nucleotide sequence ID" value="NZ_AVBG01000003.1"/>
</dbReference>
<dbReference type="OrthoDB" id="2680377at2"/>
<dbReference type="AlphaFoldDB" id="A0A0A2UZ52"/>
<evidence type="ECO:0000256" key="1">
    <source>
        <dbReference type="SAM" id="Phobius"/>
    </source>
</evidence>
<keyword evidence="1" id="KW-0472">Membrane</keyword>
<gene>
    <name evidence="2" type="ORF">N780_00205</name>
</gene>
<dbReference type="InterPro" id="IPR025620">
    <property type="entry name" value="YlaH"/>
</dbReference>
<accession>A0A0A2UZ52</accession>
<dbReference type="eggNOG" id="ENOG5032VEZ">
    <property type="taxonomic scope" value="Bacteria"/>
</dbReference>
<name>A0A0A2UZ52_9BACI</name>
<dbReference type="Proteomes" id="UP000030153">
    <property type="component" value="Unassembled WGS sequence"/>
</dbReference>
<protein>
    <recommendedName>
        <fullName evidence="4">YlaH-like protein</fullName>
    </recommendedName>
</protein>
<dbReference type="STRING" id="1385513.N780_00205"/>
<reference evidence="2 3" key="1">
    <citation type="submission" date="2013-08" db="EMBL/GenBank/DDBJ databases">
        <title>Genome of Pontibacillus chungwhensis.</title>
        <authorList>
            <person name="Wang Q."/>
            <person name="Wang G."/>
        </authorList>
    </citation>
    <scope>NUCLEOTIDE SEQUENCE [LARGE SCALE GENOMIC DNA]</scope>
    <source>
        <strain evidence="2 3">BH030062</strain>
    </source>
</reference>
<keyword evidence="3" id="KW-1185">Reference proteome</keyword>
<organism evidence="2 3">
    <name type="scientific">Pontibacillus chungwhensis BH030062</name>
    <dbReference type="NCBI Taxonomy" id="1385513"/>
    <lineage>
        <taxon>Bacteria</taxon>
        <taxon>Bacillati</taxon>
        <taxon>Bacillota</taxon>
        <taxon>Bacilli</taxon>
        <taxon>Bacillales</taxon>
        <taxon>Bacillaceae</taxon>
        <taxon>Pontibacillus</taxon>
    </lineage>
</organism>
<comment type="caution">
    <text evidence="2">The sequence shown here is derived from an EMBL/GenBank/DDBJ whole genome shotgun (WGS) entry which is preliminary data.</text>
</comment>